<dbReference type="Proteomes" id="UP000094527">
    <property type="component" value="Unassembled WGS sequence"/>
</dbReference>
<evidence type="ECO:0000313" key="6">
    <source>
        <dbReference type="Proteomes" id="UP000094527"/>
    </source>
</evidence>
<dbReference type="Pfam" id="PF22646">
    <property type="entry name" value="PPP2R1A-like_HEAT"/>
    <property type="match status" value="1"/>
</dbReference>
<dbReference type="InterPro" id="IPR000357">
    <property type="entry name" value="HEAT"/>
</dbReference>
<feature type="repeat" description="HEAT" evidence="3">
    <location>
        <begin position="515"/>
        <end position="553"/>
    </location>
</feature>
<dbReference type="PROSITE" id="PS50077">
    <property type="entry name" value="HEAT_REPEAT"/>
    <property type="match status" value="6"/>
</dbReference>
<sequence>MASCGKESMADPVDGLKTRLADLSLHSYSNLATIASEMGVERTRFELIPALKNVFDDHQNLLEMAEQLGNLTEQVGGPAFSHCLLVPLEYLSGVREPDVRVKALESLKNVSLLHSVADLKVYFIPLVNRLKIDHSSYRRASACDLISIAYARVPATIRSELRTNFSELCQDDESRVRQAAARNLGDFAKVVESEFLQSDIIPLLVHLQQDKEDWVRVCTVAASVSIAFLLPQENREQFVMPLVKQYVADESWRVRCTFTNYFMDFKKALGSANTTEELVFAFKTLLADNDDDVREAAVNKIVEFCLCLHPSEQETTIIHTILPCLKQLVVDLNQGIRSVLASSTVGLFPIFGKDKTIEHLLPLFLALMKDEFEDVKLSITSNLDSLNDVIGTQHFSTFMLPVIRELVTERNWRVRRAVFQTLPLFEIEMWQQGSNGGLREILVGFLNDPVFANREAATTTLEELVQKLGSAWTETVIIPIIGTLSHYSNYKIRLTSLFCINVLADVCGQDTLKKTFPIVAKLAYDKVANVRLNVAKTIQKMGSVLDRTVLVRLSPLLEALEEDSDDDVRYFANEATNGLGFKN</sequence>
<feature type="repeat" description="HEAT" evidence="3">
    <location>
        <begin position="239"/>
        <end position="277"/>
    </location>
</feature>
<dbReference type="PANTHER" id="PTHR10648:SF4">
    <property type="entry name" value="PROTEIN PHOSPHATASE 2 (FORMERLY 2A), REGULATORY SUBUNIT A, BETA ISOFORM-RELATED"/>
    <property type="match status" value="1"/>
</dbReference>
<dbReference type="GO" id="GO:0000159">
    <property type="term" value="C:protein phosphatase type 2A complex"/>
    <property type="evidence" value="ECO:0007669"/>
    <property type="project" value="TreeGrafter"/>
</dbReference>
<evidence type="ECO:0000256" key="3">
    <source>
        <dbReference type="PROSITE-ProRule" id="PRU00103"/>
    </source>
</evidence>
<keyword evidence="6" id="KW-1185">Reference proteome</keyword>
<comment type="similarity">
    <text evidence="2">Belongs to the phosphatase 2A regulatory subunit A family.</text>
</comment>
<dbReference type="SUPFAM" id="SSF48371">
    <property type="entry name" value="ARM repeat"/>
    <property type="match status" value="1"/>
</dbReference>
<dbReference type="InterPro" id="IPR021133">
    <property type="entry name" value="HEAT_type_2"/>
</dbReference>
<dbReference type="InterPro" id="IPR051023">
    <property type="entry name" value="PP2A_Regulatory_Subunit_A"/>
</dbReference>
<feature type="repeat" description="HEAT" evidence="3">
    <location>
        <begin position="321"/>
        <end position="359"/>
    </location>
</feature>
<organism evidence="5 6">
    <name type="scientific">Orchesella cincta</name>
    <name type="common">Springtail</name>
    <name type="synonym">Podura cincta</name>
    <dbReference type="NCBI Taxonomy" id="48709"/>
    <lineage>
        <taxon>Eukaryota</taxon>
        <taxon>Metazoa</taxon>
        <taxon>Ecdysozoa</taxon>
        <taxon>Arthropoda</taxon>
        <taxon>Hexapoda</taxon>
        <taxon>Collembola</taxon>
        <taxon>Entomobryomorpha</taxon>
        <taxon>Entomobryoidea</taxon>
        <taxon>Orchesellidae</taxon>
        <taxon>Orchesellinae</taxon>
        <taxon>Orchesella</taxon>
    </lineage>
</organism>
<accession>A0A1D2MSU3</accession>
<dbReference type="PANTHER" id="PTHR10648">
    <property type="entry name" value="SERINE/THREONINE-PROTEIN PHOSPHATASE PP2A 65 KDA REGULATORY SUBUNIT"/>
    <property type="match status" value="1"/>
</dbReference>
<evidence type="ECO:0000313" key="5">
    <source>
        <dbReference type="EMBL" id="ODM95971.1"/>
    </source>
</evidence>
<feature type="domain" description="Phosphatase PP2A regulatory subunit A/Splicing factor 3B subunit 1-like HEAT repeat" evidence="4">
    <location>
        <begin position="272"/>
        <end position="352"/>
    </location>
</feature>
<gene>
    <name evidence="5" type="ORF">Ocin01_10711</name>
</gene>
<feature type="repeat" description="HEAT" evidence="3">
    <location>
        <begin position="161"/>
        <end position="199"/>
    </location>
</feature>
<keyword evidence="1" id="KW-0677">Repeat</keyword>
<dbReference type="AlphaFoldDB" id="A0A1D2MSU3"/>
<name>A0A1D2MSU3_ORCCI</name>
<feature type="repeat" description="HEAT" evidence="3">
    <location>
        <begin position="360"/>
        <end position="398"/>
    </location>
</feature>
<comment type="caution">
    <text evidence="5">The sequence shown here is derived from an EMBL/GenBank/DDBJ whole genome shotgun (WGS) entry which is preliminary data.</text>
</comment>
<dbReference type="GO" id="GO:0019888">
    <property type="term" value="F:protein phosphatase regulator activity"/>
    <property type="evidence" value="ECO:0007669"/>
    <property type="project" value="TreeGrafter"/>
</dbReference>
<dbReference type="STRING" id="48709.A0A1D2MSU3"/>
<dbReference type="InterPro" id="IPR011989">
    <property type="entry name" value="ARM-like"/>
</dbReference>
<dbReference type="EMBL" id="LJIJ01000598">
    <property type="protein sequence ID" value="ODM95971.1"/>
    <property type="molecule type" value="Genomic_DNA"/>
</dbReference>
<dbReference type="OrthoDB" id="340346at2759"/>
<dbReference type="GO" id="GO:0005634">
    <property type="term" value="C:nucleus"/>
    <property type="evidence" value="ECO:0007669"/>
    <property type="project" value="TreeGrafter"/>
</dbReference>
<dbReference type="InterPro" id="IPR016024">
    <property type="entry name" value="ARM-type_fold"/>
</dbReference>
<reference evidence="5 6" key="1">
    <citation type="journal article" date="2016" name="Genome Biol. Evol.">
        <title>Gene Family Evolution Reflects Adaptation to Soil Environmental Stressors in the Genome of the Collembolan Orchesella cincta.</title>
        <authorList>
            <person name="Faddeeva-Vakhrusheva A."/>
            <person name="Derks M.F."/>
            <person name="Anvar S.Y."/>
            <person name="Agamennone V."/>
            <person name="Suring W."/>
            <person name="Smit S."/>
            <person name="van Straalen N.M."/>
            <person name="Roelofs D."/>
        </authorList>
    </citation>
    <scope>NUCLEOTIDE SEQUENCE [LARGE SCALE GENOMIC DNA]</scope>
    <source>
        <tissue evidence="5">Mixed pool</tissue>
    </source>
</reference>
<evidence type="ECO:0000259" key="4">
    <source>
        <dbReference type="Pfam" id="PF22646"/>
    </source>
</evidence>
<dbReference type="OMA" id="DIAEVRC"/>
<protein>
    <submittedName>
        <fullName evidence="5">Serine/threonine-protein phosphatase 2A 65 kDa regulatory subunit A alpha isoform</fullName>
    </submittedName>
</protein>
<dbReference type="Gene3D" id="1.25.10.10">
    <property type="entry name" value="Leucine-rich Repeat Variant"/>
    <property type="match status" value="1"/>
</dbReference>
<dbReference type="InterPro" id="IPR054573">
    <property type="entry name" value="PP2A/SF3B1-like_HEAT"/>
</dbReference>
<feature type="repeat" description="HEAT" evidence="3">
    <location>
        <begin position="200"/>
        <end position="238"/>
    </location>
</feature>
<dbReference type="Pfam" id="PF02985">
    <property type="entry name" value="HEAT"/>
    <property type="match status" value="1"/>
</dbReference>
<proteinExistence type="inferred from homology"/>
<dbReference type="GO" id="GO:0005829">
    <property type="term" value="C:cytosol"/>
    <property type="evidence" value="ECO:0007669"/>
    <property type="project" value="TreeGrafter"/>
</dbReference>
<evidence type="ECO:0000256" key="2">
    <source>
        <dbReference type="ARBA" id="ARBA00038332"/>
    </source>
</evidence>
<evidence type="ECO:0000256" key="1">
    <source>
        <dbReference type="ARBA" id="ARBA00022737"/>
    </source>
</evidence>